<name>A0ACC1XZG9_MELAZ</name>
<protein>
    <submittedName>
        <fullName evidence="1">L-ascorbate oxidase</fullName>
    </submittedName>
</protein>
<sequence>MAVSSGFLRGVKLFNLLAFCVLFFSLVNFPTAEARVRRYKWEVKYEYRSPDCFKKLVITINGRTPGPTILAQQNDTIIVELKNSLVTENVAIHWHGIRQIGTPWFDGTEGVTQCPILPGETFTYKFVVDRPGTYLYHAHYGMQREAGLYGSIRVSLPDGKPEPFAYDYDRSIILNDWYHRSAHEQSAGLSSLDFQWVGEPDSLLIQGKGRFNCSRLASPTLDVAKVCNTTNPECSPYVLTVIPGKTYRLRVSSLTALSALSFQIEGHNMTVVEADGHYVEPFVVQNLFIYSGETYSVLVKADRNPTRNYWAATHIVSRNSTTPPGLAIFNYYPNHPRKSPPTTAPSGPLWNDARPRLNQSVAIKSHRDHVIPPPQTSDRVIVLLNTQNRVNGFMRWSLNNVSYNLPHIPYLIALKHNLLHAFDQTPPPDGYDFKNYDIFNVSENTNGTTGNGIYKLDFNSTVDIILQNANSMSNKTSETHPWHLHGHDFWVLGYGEGKFDIYNDPRKYNLVDPIMKNTVPVHPYGWTALRFRADNPGAWAFHCHIESHFYMGMGVVFAEGIDRVGKLPSSIMGCVHRN</sequence>
<accession>A0ACC1XZG9</accession>
<evidence type="ECO:0000313" key="2">
    <source>
        <dbReference type="Proteomes" id="UP001164539"/>
    </source>
</evidence>
<dbReference type="Proteomes" id="UP001164539">
    <property type="component" value="Chromosome 7"/>
</dbReference>
<keyword evidence="2" id="KW-1185">Reference proteome</keyword>
<organism evidence="1 2">
    <name type="scientific">Melia azedarach</name>
    <name type="common">Chinaberry tree</name>
    <dbReference type="NCBI Taxonomy" id="155640"/>
    <lineage>
        <taxon>Eukaryota</taxon>
        <taxon>Viridiplantae</taxon>
        <taxon>Streptophyta</taxon>
        <taxon>Embryophyta</taxon>
        <taxon>Tracheophyta</taxon>
        <taxon>Spermatophyta</taxon>
        <taxon>Magnoliopsida</taxon>
        <taxon>eudicotyledons</taxon>
        <taxon>Gunneridae</taxon>
        <taxon>Pentapetalae</taxon>
        <taxon>rosids</taxon>
        <taxon>malvids</taxon>
        <taxon>Sapindales</taxon>
        <taxon>Meliaceae</taxon>
        <taxon>Melia</taxon>
    </lineage>
</organism>
<reference evidence="1 2" key="1">
    <citation type="journal article" date="2023" name="Science">
        <title>Complex scaffold remodeling in plant triterpene biosynthesis.</title>
        <authorList>
            <person name="De La Pena R."/>
            <person name="Hodgson H."/>
            <person name="Liu J.C."/>
            <person name="Stephenson M.J."/>
            <person name="Martin A.C."/>
            <person name="Owen C."/>
            <person name="Harkess A."/>
            <person name="Leebens-Mack J."/>
            <person name="Jimenez L.E."/>
            <person name="Osbourn A."/>
            <person name="Sattely E.S."/>
        </authorList>
    </citation>
    <scope>NUCLEOTIDE SEQUENCE [LARGE SCALE GENOMIC DNA]</scope>
    <source>
        <strain evidence="2">cv. JPN11</strain>
        <tissue evidence="1">Leaf</tissue>
    </source>
</reference>
<proteinExistence type="predicted"/>
<comment type="caution">
    <text evidence="1">The sequence shown here is derived from an EMBL/GenBank/DDBJ whole genome shotgun (WGS) entry which is preliminary data.</text>
</comment>
<evidence type="ECO:0000313" key="1">
    <source>
        <dbReference type="EMBL" id="KAJ4715665.1"/>
    </source>
</evidence>
<gene>
    <name evidence="1" type="ORF">OWV82_013995</name>
</gene>
<dbReference type="EMBL" id="CM051400">
    <property type="protein sequence ID" value="KAJ4715665.1"/>
    <property type="molecule type" value="Genomic_DNA"/>
</dbReference>